<dbReference type="EMBL" id="ABJB010715091">
    <property type="status" value="NOT_ANNOTATED_CDS"/>
    <property type="molecule type" value="Genomic_DNA"/>
</dbReference>
<dbReference type="InParanoid" id="B7P5W1"/>
<dbReference type="AlphaFoldDB" id="B7P5W1"/>
<proteinExistence type="predicted"/>
<dbReference type="VEuPathDB" id="VectorBase:ISCI000614"/>
<dbReference type="Proteomes" id="UP000001555">
    <property type="component" value="Unassembled WGS sequence"/>
</dbReference>
<evidence type="ECO:0000313" key="3">
    <source>
        <dbReference type="Proteomes" id="UP000001555"/>
    </source>
</evidence>
<organism>
    <name type="scientific">Ixodes scapularis</name>
    <name type="common">Black-legged tick</name>
    <name type="synonym">Deer tick</name>
    <dbReference type="NCBI Taxonomy" id="6945"/>
    <lineage>
        <taxon>Eukaryota</taxon>
        <taxon>Metazoa</taxon>
        <taxon>Ecdysozoa</taxon>
        <taxon>Arthropoda</taxon>
        <taxon>Chelicerata</taxon>
        <taxon>Arachnida</taxon>
        <taxon>Acari</taxon>
        <taxon>Parasitiformes</taxon>
        <taxon>Ixodida</taxon>
        <taxon>Ixodoidea</taxon>
        <taxon>Ixodidae</taxon>
        <taxon>Ixodinae</taxon>
        <taxon>Ixodes</taxon>
    </lineage>
</organism>
<evidence type="ECO:0000313" key="1">
    <source>
        <dbReference type="EMBL" id="EEC01983.1"/>
    </source>
</evidence>
<accession>B7P5W1</accession>
<protein>
    <submittedName>
        <fullName evidence="1 2">Uncharacterized protein</fullName>
    </submittedName>
</protein>
<evidence type="ECO:0000313" key="2">
    <source>
        <dbReference type="EnsemblMetazoa" id="ISCW000614-PA"/>
    </source>
</evidence>
<dbReference type="EnsemblMetazoa" id="ISCW000614-RA">
    <property type="protein sequence ID" value="ISCW000614-PA"/>
    <property type="gene ID" value="ISCW000614"/>
</dbReference>
<dbReference type="EMBL" id="ABJB010369149">
    <property type="status" value="NOT_ANNOTATED_CDS"/>
    <property type="molecule type" value="Genomic_DNA"/>
</dbReference>
<reference evidence="1 3" key="1">
    <citation type="submission" date="2008-03" db="EMBL/GenBank/DDBJ databases">
        <title>Annotation of Ixodes scapularis.</title>
        <authorList>
            <consortium name="Ixodes scapularis Genome Project Consortium"/>
            <person name="Caler E."/>
            <person name="Hannick L.I."/>
            <person name="Bidwell S."/>
            <person name="Joardar V."/>
            <person name="Thiagarajan M."/>
            <person name="Amedeo P."/>
            <person name="Galinsky K.J."/>
            <person name="Schobel S."/>
            <person name="Inman J."/>
            <person name="Hostetler J."/>
            <person name="Miller J."/>
            <person name="Hammond M."/>
            <person name="Megy K."/>
            <person name="Lawson D."/>
            <person name="Kodira C."/>
            <person name="Sutton G."/>
            <person name="Meyer J."/>
            <person name="Hill C.A."/>
            <person name="Birren B."/>
            <person name="Nene V."/>
            <person name="Collins F."/>
            <person name="Alarcon-Chaidez F."/>
            <person name="Wikel S."/>
            <person name="Strausberg R."/>
        </authorList>
    </citation>
    <scope>NUCLEOTIDE SEQUENCE [LARGE SCALE GENOMIC DNA]</scope>
    <source>
        <strain evidence="3">Wikel</strain>
        <strain evidence="1">Wikel colony</strain>
    </source>
</reference>
<name>B7P5W1_IXOSC</name>
<dbReference type="HOGENOM" id="CLU_2485833_0_0_1"/>
<dbReference type="PaxDb" id="6945-B7P5W1"/>
<dbReference type="VEuPathDB" id="VectorBase:ISCW000614"/>
<dbReference type="EMBL" id="DS642965">
    <property type="protein sequence ID" value="EEC01983.1"/>
    <property type="molecule type" value="Genomic_DNA"/>
</dbReference>
<keyword evidence="3" id="KW-1185">Reference proteome</keyword>
<reference evidence="2" key="2">
    <citation type="submission" date="2020-05" db="UniProtKB">
        <authorList>
            <consortium name="EnsemblMetazoa"/>
        </authorList>
    </citation>
    <scope>IDENTIFICATION</scope>
    <source>
        <strain evidence="2">wikel</strain>
    </source>
</reference>
<sequence length="95" mass="10988">MLWMTPFAELSGAVTKINNAIGKAHFNVNTFVEHIKWDEATSRVTLLQVSNGGQARKRQKWEMKDEAIRKLEQRLANGELNIQEFLRLVQRYCGI</sequence>
<gene>
    <name evidence="1" type="ORF">IscW_ISCW000614</name>
</gene>